<feature type="signal peptide" evidence="7">
    <location>
        <begin position="1"/>
        <end position="26"/>
    </location>
</feature>
<evidence type="ECO:0000256" key="6">
    <source>
        <dbReference type="ARBA" id="ARBA00047512"/>
    </source>
</evidence>
<dbReference type="EC" id="3.1.4.46" evidence="2"/>
<comment type="caution">
    <text evidence="9">The sequence shown here is derived from an EMBL/GenBank/DDBJ whole genome shotgun (WGS) entry which is preliminary data.</text>
</comment>
<reference evidence="9" key="2">
    <citation type="submission" date="2023-01" db="EMBL/GenBank/DDBJ databases">
        <authorList>
            <person name="Sun Q."/>
            <person name="Evtushenko L."/>
        </authorList>
    </citation>
    <scope>NUCLEOTIDE SEQUENCE</scope>
    <source>
        <strain evidence="9">VKM B-2484</strain>
    </source>
</reference>
<keyword evidence="5" id="KW-0378">Hydrolase</keyword>
<feature type="domain" description="GP-PDE" evidence="8">
    <location>
        <begin position="74"/>
        <end position="394"/>
    </location>
</feature>
<protein>
    <recommendedName>
        <fullName evidence="2">glycerophosphodiester phosphodiesterase</fullName>
        <ecNumber evidence="2">3.1.4.46</ecNumber>
    </recommendedName>
</protein>
<evidence type="ECO:0000256" key="5">
    <source>
        <dbReference type="ARBA" id="ARBA00022801"/>
    </source>
</evidence>
<gene>
    <name evidence="9" type="ORF">GCM10017643_23080</name>
</gene>
<proteinExistence type="inferred from homology"/>
<reference evidence="9" key="1">
    <citation type="journal article" date="2014" name="Int. J. Syst. Evol. Microbiol.">
        <title>Complete genome sequence of Corynebacterium casei LMG S-19264T (=DSM 44701T), isolated from a smear-ripened cheese.</title>
        <authorList>
            <consortium name="US DOE Joint Genome Institute (JGI-PGF)"/>
            <person name="Walter F."/>
            <person name="Albersmeier A."/>
            <person name="Kalinowski J."/>
            <person name="Ruckert C."/>
        </authorList>
    </citation>
    <scope>NUCLEOTIDE SEQUENCE</scope>
    <source>
        <strain evidence="9">VKM B-2484</strain>
    </source>
</reference>
<dbReference type="SUPFAM" id="SSF51695">
    <property type="entry name" value="PLC-like phosphodiesterases"/>
    <property type="match status" value="1"/>
</dbReference>
<comment type="similarity">
    <text evidence="1">Belongs to the glycerophosphoryl diester phosphodiesterase family.</text>
</comment>
<keyword evidence="4" id="KW-0319">Glycerol metabolism</keyword>
<sequence>MFHPLRAALRPAIRTFATAVFVAALAAPAAAETGVGGIGSIEIGPRPFHLVDQMKDGPLKDELARCEGPFAAKAFSISHRGAPLQFPEHTREGYLAAARMGAGVIECDVAFTKDRELVCRHAQCDLATTTDILARPELAAKCSEGFTPADPASGRKARAKCCTSDLTLAEFKSLKPKMDAANPDATTVADYMNATPRWRTDLYVDRATLMSHKEYIALVKSLGLKFTPELKAPEVAMPFDGDYTQDAYAQQMIDEYKAAGVAPSDVYAQSFQLRDVLYWLKAEPAFGAQAVFLDDRDETGKGFDNMKPETWTPSMQELADQGVKILAPPLWMLVTAQDGKIVPSRYAEEAKKAGLGLIAWSLERSGPLKDGGGYYYQSVKPVIDRDGDTLTLLDVLARDIGVIGVFSDWPATTTFYANCMKLD</sequence>
<evidence type="ECO:0000313" key="9">
    <source>
        <dbReference type="EMBL" id="GLK72192.1"/>
    </source>
</evidence>
<accession>A0A9W6MZP1</accession>
<evidence type="ECO:0000256" key="1">
    <source>
        <dbReference type="ARBA" id="ARBA00007277"/>
    </source>
</evidence>
<keyword evidence="10" id="KW-1185">Reference proteome</keyword>
<dbReference type="AlphaFoldDB" id="A0A9W6MZP1"/>
<evidence type="ECO:0000313" key="10">
    <source>
        <dbReference type="Proteomes" id="UP001143370"/>
    </source>
</evidence>
<evidence type="ECO:0000256" key="3">
    <source>
        <dbReference type="ARBA" id="ARBA00022729"/>
    </source>
</evidence>
<name>A0A9W6MZP1_9HYPH</name>
<dbReference type="GO" id="GO:0006629">
    <property type="term" value="P:lipid metabolic process"/>
    <property type="evidence" value="ECO:0007669"/>
    <property type="project" value="InterPro"/>
</dbReference>
<dbReference type="Gene3D" id="3.20.20.190">
    <property type="entry name" value="Phosphatidylinositol (PI) phosphodiesterase"/>
    <property type="match status" value="1"/>
</dbReference>
<evidence type="ECO:0000256" key="7">
    <source>
        <dbReference type="SAM" id="SignalP"/>
    </source>
</evidence>
<dbReference type="CDD" id="cd08560">
    <property type="entry name" value="GDPD_EcGlpQ_like_1"/>
    <property type="match status" value="1"/>
</dbReference>
<dbReference type="InterPro" id="IPR030395">
    <property type="entry name" value="GP_PDE_dom"/>
</dbReference>
<dbReference type="GO" id="GO:0006071">
    <property type="term" value="P:glycerol metabolic process"/>
    <property type="evidence" value="ECO:0007669"/>
    <property type="project" value="UniProtKB-KW"/>
</dbReference>
<dbReference type="Proteomes" id="UP001143370">
    <property type="component" value="Unassembled WGS sequence"/>
</dbReference>
<comment type="catalytic activity">
    <reaction evidence="6">
        <text>a sn-glycero-3-phosphodiester + H2O = an alcohol + sn-glycerol 3-phosphate + H(+)</text>
        <dbReference type="Rhea" id="RHEA:12969"/>
        <dbReference type="ChEBI" id="CHEBI:15377"/>
        <dbReference type="ChEBI" id="CHEBI:15378"/>
        <dbReference type="ChEBI" id="CHEBI:30879"/>
        <dbReference type="ChEBI" id="CHEBI:57597"/>
        <dbReference type="ChEBI" id="CHEBI:83408"/>
        <dbReference type="EC" id="3.1.4.46"/>
    </reaction>
</comment>
<evidence type="ECO:0000259" key="8">
    <source>
        <dbReference type="PROSITE" id="PS51704"/>
    </source>
</evidence>
<dbReference type="PROSITE" id="PS51704">
    <property type="entry name" value="GP_PDE"/>
    <property type="match status" value="1"/>
</dbReference>
<dbReference type="Pfam" id="PF03009">
    <property type="entry name" value="GDPD"/>
    <property type="match status" value="1"/>
</dbReference>
<dbReference type="RefSeq" id="WP_213373683.1">
    <property type="nucleotide sequence ID" value="NZ_BSFJ01000009.1"/>
</dbReference>
<feature type="chain" id="PRO_5040764421" description="glycerophosphodiester phosphodiesterase" evidence="7">
    <location>
        <begin position="27"/>
        <end position="423"/>
    </location>
</feature>
<evidence type="ECO:0000256" key="4">
    <source>
        <dbReference type="ARBA" id="ARBA00022798"/>
    </source>
</evidence>
<dbReference type="EMBL" id="BSFJ01000009">
    <property type="protein sequence ID" value="GLK72192.1"/>
    <property type="molecule type" value="Genomic_DNA"/>
</dbReference>
<dbReference type="GO" id="GO:0008889">
    <property type="term" value="F:glycerophosphodiester phosphodiesterase activity"/>
    <property type="evidence" value="ECO:0007669"/>
    <property type="project" value="UniProtKB-EC"/>
</dbReference>
<dbReference type="PANTHER" id="PTHR43620:SF7">
    <property type="entry name" value="GLYCEROPHOSPHODIESTER PHOSPHODIESTERASE GDPD5-RELATED"/>
    <property type="match status" value="1"/>
</dbReference>
<organism evidence="9 10">
    <name type="scientific">Ancylobacter dichloromethanicus</name>
    <dbReference type="NCBI Taxonomy" id="518825"/>
    <lineage>
        <taxon>Bacteria</taxon>
        <taxon>Pseudomonadati</taxon>
        <taxon>Pseudomonadota</taxon>
        <taxon>Alphaproteobacteria</taxon>
        <taxon>Hyphomicrobiales</taxon>
        <taxon>Xanthobacteraceae</taxon>
        <taxon>Ancylobacter</taxon>
    </lineage>
</organism>
<dbReference type="PANTHER" id="PTHR43620">
    <property type="entry name" value="GLYCEROPHOSPHORYL DIESTER PHOSPHODIESTERASE"/>
    <property type="match status" value="1"/>
</dbReference>
<dbReference type="InterPro" id="IPR017946">
    <property type="entry name" value="PLC-like_Pdiesterase_TIM-brl"/>
</dbReference>
<keyword evidence="3 7" id="KW-0732">Signal</keyword>
<evidence type="ECO:0000256" key="2">
    <source>
        <dbReference type="ARBA" id="ARBA00012247"/>
    </source>
</evidence>